<feature type="signal peptide" evidence="2">
    <location>
        <begin position="1"/>
        <end position="25"/>
    </location>
</feature>
<comment type="caution">
    <text evidence="3">The sequence shown here is derived from an EMBL/GenBank/DDBJ whole genome shotgun (WGS) entry which is preliminary data.</text>
</comment>
<keyword evidence="2" id="KW-0732">Signal</keyword>
<feature type="compositionally biased region" description="Gly residues" evidence="1">
    <location>
        <begin position="167"/>
        <end position="179"/>
    </location>
</feature>
<evidence type="ECO:0000313" key="3">
    <source>
        <dbReference type="EMBL" id="KAK8848512.1"/>
    </source>
</evidence>
<dbReference type="EMBL" id="JAPCWZ010000010">
    <property type="protein sequence ID" value="KAK8848512.1"/>
    <property type="molecule type" value="Genomic_DNA"/>
</dbReference>
<feature type="region of interest" description="Disordered" evidence="1">
    <location>
        <begin position="167"/>
        <end position="189"/>
    </location>
</feature>
<organism evidence="3 4">
    <name type="scientific">Apiospora arundinis</name>
    <dbReference type="NCBI Taxonomy" id="335852"/>
    <lineage>
        <taxon>Eukaryota</taxon>
        <taxon>Fungi</taxon>
        <taxon>Dikarya</taxon>
        <taxon>Ascomycota</taxon>
        <taxon>Pezizomycotina</taxon>
        <taxon>Sordariomycetes</taxon>
        <taxon>Xylariomycetidae</taxon>
        <taxon>Amphisphaeriales</taxon>
        <taxon>Apiosporaceae</taxon>
        <taxon>Apiospora</taxon>
    </lineage>
</organism>
<feature type="compositionally biased region" description="Low complexity" evidence="1">
    <location>
        <begin position="180"/>
        <end position="189"/>
    </location>
</feature>
<sequence>MHSLFSRPMAAIFFLLSFLALQVLAQNDDGYIGYDLHKRGDPDSAIYETANTKGGVLLPEEPDVRLNASVSVGEIDIEVDNLTAKVNLDAKVLSLLHFTAGVDLSIDRVKLSIQNVSAKVYLEARLENVVAMVDDVLNSIDLNPIIATLGKDVKKIVGNVTDTIGGGGSSGGGKGGGSGTSSSAAPSASASGNAKRALSALDYNIAHNILYSTNDYSGNTHANRVLGQNGTIYDSYVNNEGHEVRRENVGFYAQDMQFTGHNRTITIDGKTEYEMGYHYAPYPGLEVYAAIWMDTIGRIVKTKIVSEAEAGGTSTVSSEVYEEIKKREAKKHQS</sequence>
<feature type="chain" id="PRO_5047325149" evidence="2">
    <location>
        <begin position="26"/>
        <end position="334"/>
    </location>
</feature>
<reference evidence="3 4" key="1">
    <citation type="journal article" date="2024" name="IMA Fungus">
        <title>Apiospora arundinis, a panoply of carbohydrate-active enzymes and secondary metabolites.</title>
        <authorList>
            <person name="Sorensen T."/>
            <person name="Petersen C."/>
            <person name="Muurmann A.T."/>
            <person name="Christiansen J.V."/>
            <person name="Brundto M.L."/>
            <person name="Overgaard C.K."/>
            <person name="Boysen A.T."/>
            <person name="Wollenberg R.D."/>
            <person name="Larsen T.O."/>
            <person name="Sorensen J.L."/>
            <person name="Nielsen K.L."/>
            <person name="Sondergaard T.E."/>
        </authorList>
    </citation>
    <scope>NUCLEOTIDE SEQUENCE [LARGE SCALE GENOMIC DNA]</scope>
    <source>
        <strain evidence="3 4">AAU 773</strain>
    </source>
</reference>
<accession>A0ABR2HK07</accession>
<dbReference type="Proteomes" id="UP001390339">
    <property type="component" value="Unassembled WGS sequence"/>
</dbReference>
<proteinExistence type="predicted"/>
<name>A0ABR2HK07_9PEZI</name>
<evidence type="ECO:0000313" key="4">
    <source>
        <dbReference type="Proteomes" id="UP001390339"/>
    </source>
</evidence>
<protein>
    <submittedName>
        <fullName evidence="3">Uncharacterized protein</fullName>
    </submittedName>
</protein>
<gene>
    <name evidence="3" type="ORF">PGQ11_014992</name>
</gene>
<keyword evidence="4" id="KW-1185">Reference proteome</keyword>
<evidence type="ECO:0000256" key="1">
    <source>
        <dbReference type="SAM" id="MobiDB-lite"/>
    </source>
</evidence>
<evidence type="ECO:0000256" key="2">
    <source>
        <dbReference type="SAM" id="SignalP"/>
    </source>
</evidence>